<comment type="caution">
    <text evidence="1">The sequence shown here is derived from an EMBL/GenBank/DDBJ whole genome shotgun (WGS) entry which is preliminary data.</text>
</comment>
<dbReference type="AlphaFoldDB" id="A0A2A9CPD5"/>
<evidence type="ECO:0000313" key="1">
    <source>
        <dbReference type="EMBL" id="PFG15520.1"/>
    </source>
</evidence>
<dbReference type="RefSeq" id="WP_098459146.1">
    <property type="nucleotide sequence ID" value="NZ_PDJC01000001.1"/>
</dbReference>
<keyword evidence="2" id="KW-1185">Reference proteome</keyword>
<protein>
    <submittedName>
        <fullName evidence="1">Uncharacterized protein</fullName>
    </submittedName>
</protein>
<gene>
    <name evidence="1" type="ORF">ATK74_0039</name>
</gene>
<proteinExistence type="predicted"/>
<reference evidence="1 2" key="1">
    <citation type="submission" date="2017-10" db="EMBL/GenBank/DDBJ databases">
        <title>Sequencing the genomes of 1000 actinobacteria strains.</title>
        <authorList>
            <person name="Klenk H.-P."/>
        </authorList>
    </citation>
    <scope>NUCLEOTIDE SEQUENCE [LARGE SCALE GENOMIC DNA]</scope>
    <source>
        <strain evidence="1 2">DSM 15597</strain>
    </source>
</reference>
<dbReference type="Proteomes" id="UP000226079">
    <property type="component" value="Unassembled WGS sequence"/>
</dbReference>
<name>A0A2A9CPD5_9ACTN</name>
<sequence>MTLPSSADLQAWFDQEPSQTVLGVTWIGQDPRDPQLEVPTFCYFPSAPTARMSAIARAAGLSLMANGQIPTHRLGVGMRVAAHTAALVVLGQRPFAPIPLDESWTQEVADYRHALVIISDRPLDLDPAQSTYSLPAYSSWAAITPLAFA</sequence>
<evidence type="ECO:0000313" key="2">
    <source>
        <dbReference type="Proteomes" id="UP000226079"/>
    </source>
</evidence>
<accession>A0A2A9CPD5</accession>
<organism evidence="1 2">
    <name type="scientific">Propionicimonas paludicola</name>
    <dbReference type="NCBI Taxonomy" id="185243"/>
    <lineage>
        <taxon>Bacteria</taxon>
        <taxon>Bacillati</taxon>
        <taxon>Actinomycetota</taxon>
        <taxon>Actinomycetes</taxon>
        <taxon>Propionibacteriales</taxon>
        <taxon>Nocardioidaceae</taxon>
        <taxon>Propionicimonas</taxon>
    </lineage>
</organism>
<dbReference type="EMBL" id="PDJC01000001">
    <property type="protein sequence ID" value="PFG15520.1"/>
    <property type="molecule type" value="Genomic_DNA"/>
</dbReference>